<accession>A0ABW2BCU4</accession>
<dbReference type="Proteomes" id="UP001596353">
    <property type="component" value="Unassembled WGS sequence"/>
</dbReference>
<name>A0ABW2BCU4_9RHOB</name>
<dbReference type="InterPro" id="IPR013786">
    <property type="entry name" value="AcylCoA_DH/ox_N"/>
</dbReference>
<dbReference type="Pfam" id="PF02771">
    <property type="entry name" value="Acyl-CoA_dh_N"/>
    <property type="match status" value="1"/>
</dbReference>
<gene>
    <name evidence="2" type="ORF">ACFQFQ_30185</name>
</gene>
<dbReference type="InterPro" id="IPR009100">
    <property type="entry name" value="AcylCoA_DH/oxidase_NM_dom_sf"/>
</dbReference>
<sequence length="148" mass="16620">MFKTEEQIMACDSLRRFLDDQIEPEYLKVKDAPFEKEVIQGFMTRLAEFGLTSAPHPEEAGGMGLDWTTHLMLFEEVGVTAIEIALPILINVVAGEILLKLGSDEIAKNISVRCLPVKLPRRWAYRNQMSGPMWPRSKPERGGTAMTG</sequence>
<keyword evidence="3" id="KW-1185">Reference proteome</keyword>
<feature type="domain" description="Acyl-CoA dehydrogenase/oxidase N-terminal" evidence="1">
    <location>
        <begin position="4"/>
        <end position="108"/>
    </location>
</feature>
<dbReference type="InterPro" id="IPR037069">
    <property type="entry name" value="AcylCoA_DH/ox_N_sf"/>
</dbReference>
<dbReference type="SUPFAM" id="SSF56645">
    <property type="entry name" value="Acyl-CoA dehydrogenase NM domain-like"/>
    <property type="match status" value="1"/>
</dbReference>
<evidence type="ECO:0000259" key="1">
    <source>
        <dbReference type="Pfam" id="PF02771"/>
    </source>
</evidence>
<proteinExistence type="predicted"/>
<dbReference type="Gene3D" id="1.10.540.10">
    <property type="entry name" value="Acyl-CoA dehydrogenase/oxidase, N-terminal domain"/>
    <property type="match status" value="1"/>
</dbReference>
<comment type="caution">
    <text evidence="2">The sequence shown here is derived from an EMBL/GenBank/DDBJ whole genome shotgun (WGS) entry which is preliminary data.</text>
</comment>
<organism evidence="2 3">
    <name type="scientific">Sulfitobacter porphyrae</name>
    <dbReference type="NCBI Taxonomy" id="1246864"/>
    <lineage>
        <taxon>Bacteria</taxon>
        <taxon>Pseudomonadati</taxon>
        <taxon>Pseudomonadota</taxon>
        <taxon>Alphaproteobacteria</taxon>
        <taxon>Rhodobacterales</taxon>
        <taxon>Roseobacteraceae</taxon>
        <taxon>Sulfitobacter</taxon>
    </lineage>
</organism>
<protein>
    <submittedName>
        <fullName evidence="2">Acyl-CoA dehydrogenase family protein</fullName>
    </submittedName>
</protein>
<dbReference type="EMBL" id="JBHSWG010000006">
    <property type="protein sequence ID" value="MFC6762899.1"/>
    <property type="molecule type" value="Genomic_DNA"/>
</dbReference>
<evidence type="ECO:0000313" key="2">
    <source>
        <dbReference type="EMBL" id="MFC6762899.1"/>
    </source>
</evidence>
<evidence type="ECO:0000313" key="3">
    <source>
        <dbReference type="Proteomes" id="UP001596353"/>
    </source>
</evidence>
<reference evidence="3" key="1">
    <citation type="journal article" date="2019" name="Int. J. Syst. Evol. Microbiol.">
        <title>The Global Catalogue of Microorganisms (GCM) 10K type strain sequencing project: providing services to taxonomists for standard genome sequencing and annotation.</title>
        <authorList>
            <consortium name="The Broad Institute Genomics Platform"/>
            <consortium name="The Broad Institute Genome Sequencing Center for Infectious Disease"/>
            <person name="Wu L."/>
            <person name="Ma J."/>
        </authorList>
    </citation>
    <scope>NUCLEOTIDE SEQUENCE [LARGE SCALE GENOMIC DNA]</scope>
    <source>
        <strain evidence="3">CCUG 66188</strain>
    </source>
</reference>